<keyword evidence="10" id="KW-0539">Nucleus</keyword>
<keyword evidence="9" id="KW-0804">Transcription</keyword>
<reference evidence="18" key="1">
    <citation type="submission" date="2017-02" db="UniProtKB">
        <authorList>
            <consortium name="WormBaseParasite"/>
        </authorList>
    </citation>
    <scope>IDENTIFICATION</scope>
</reference>
<keyword evidence="12" id="KW-0175">Coiled coil</keyword>
<dbReference type="InterPro" id="IPR035979">
    <property type="entry name" value="RBD_domain_sf"/>
</dbReference>
<feature type="coiled-coil region" evidence="12">
    <location>
        <begin position="42"/>
        <end position="69"/>
    </location>
</feature>
<evidence type="ECO:0000256" key="8">
    <source>
        <dbReference type="ARBA" id="ARBA00023015"/>
    </source>
</evidence>
<evidence type="ECO:0000313" key="17">
    <source>
        <dbReference type="Proteomes" id="UP000278807"/>
    </source>
</evidence>
<dbReference type="InterPro" id="IPR012677">
    <property type="entry name" value="Nucleotide-bd_a/b_plait_sf"/>
</dbReference>
<comment type="subcellular location">
    <subcellularLocation>
        <location evidence="2">Chromosome</location>
    </subcellularLocation>
    <subcellularLocation>
        <location evidence="1">Nucleus</location>
    </subcellularLocation>
</comment>
<keyword evidence="8" id="KW-0805">Transcription regulation</keyword>
<feature type="compositionally biased region" description="Basic and acidic residues" evidence="13">
    <location>
        <begin position="269"/>
        <end position="280"/>
    </location>
</feature>
<dbReference type="OrthoDB" id="6254155at2759"/>
<evidence type="ECO:0000256" key="14">
    <source>
        <dbReference type="SAM" id="Phobius"/>
    </source>
</evidence>
<dbReference type="AlphaFoldDB" id="A0A0R3TE90"/>
<dbReference type="Pfam" id="PF00076">
    <property type="entry name" value="RRM_1"/>
    <property type="match status" value="1"/>
</dbReference>
<keyword evidence="14" id="KW-0812">Transmembrane</keyword>
<feature type="region of interest" description="Disordered" evidence="13">
    <location>
        <begin position="133"/>
        <end position="188"/>
    </location>
</feature>
<dbReference type="Proteomes" id="UP000278807">
    <property type="component" value="Unassembled WGS sequence"/>
</dbReference>
<feature type="domain" description="RRM" evidence="15">
    <location>
        <begin position="194"/>
        <end position="263"/>
    </location>
</feature>
<dbReference type="SMART" id="SM00360">
    <property type="entry name" value="RRM"/>
    <property type="match status" value="1"/>
</dbReference>
<feature type="compositionally biased region" description="Acidic residues" evidence="13">
    <location>
        <begin position="12"/>
        <end position="23"/>
    </location>
</feature>
<evidence type="ECO:0000256" key="11">
    <source>
        <dbReference type="PROSITE-ProRule" id="PRU00176"/>
    </source>
</evidence>
<dbReference type="CDD" id="cd00590">
    <property type="entry name" value="RRM_SF"/>
    <property type="match status" value="1"/>
</dbReference>
<name>A0A0R3TE90_RODNA</name>
<evidence type="ECO:0000256" key="3">
    <source>
        <dbReference type="ARBA" id="ARBA00006120"/>
    </source>
</evidence>
<evidence type="ECO:0000256" key="6">
    <source>
        <dbReference type="ARBA" id="ARBA00022491"/>
    </source>
</evidence>
<dbReference type="PROSITE" id="PS50102">
    <property type="entry name" value="RRM"/>
    <property type="match status" value="1"/>
</dbReference>
<keyword evidence="5" id="KW-0158">Chromosome</keyword>
<evidence type="ECO:0000256" key="2">
    <source>
        <dbReference type="ARBA" id="ARBA00004286"/>
    </source>
</evidence>
<dbReference type="GO" id="GO:0032021">
    <property type="term" value="C:NELF complex"/>
    <property type="evidence" value="ECO:0007669"/>
    <property type="project" value="InterPro"/>
</dbReference>
<feature type="region of interest" description="Disordered" evidence="13">
    <location>
        <begin position="1"/>
        <end position="23"/>
    </location>
</feature>
<proteinExistence type="inferred from homology"/>
<dbReference type="GO" id="GO:0003723">
    <property type="term" value="F:RNA binding"/>
    <property type="evidence" value="ECO:0007669"/>
    <property type="project" value="UniProtKB-UniRule"/>
</dbReference>
<evidence type="ECO:0000313" key="18">
    <source>
        <dbReference type="WBParaSite" id="HNAJ_0000537901-mRNA-1"/>
    </source>
</evidence>
<feature type="transmembrane region" description="Helical" evidence="14">
    <location>
        <begin position="504"/>
        <end position="523"/>
    </location>
</feature>
<feature type="transmembrane region" description="Helical" evidence="14">
    <location>
        <begin position="369"/>
        <end position="392"/>
    </location>
</feature>
<gene>
    <name evidence="16" type="ORF">HNAJ_LOCUS5377</name>
</gene>
<dbReference type="GO" id="GO:0034244">
    <property type="term" value="P:negative regulation of transcription elongation by RNA polymerase II"/>
    <property type="evidence" value="ECO:0007669"/>
    <property type="project" value="TreeGrafter"/>
</dbReference>
<feature type="compositionally biased region" description="Polar residues" evidence="13">
    <location>
        <begin position="169"/>
        <end position="182"/>
    </location>
</feature>
<dbReference type="PANTHER" id="PTHR17250">
    <property type="entry name" value="NEGATIVE ELONGATION FACTOR E"/>
    <property type="match status" value="1"/>
</dbReference>
<dbReference type="GO" id="GO:0005694">
    <property type="term" value="C:chromosome"/>
    <property type="evidence" value="ECO:0007669"/>
    <property type="project" value="UniProtKB-SubCell"/>
</dbReference>
<feature type="compositionally biased region" description="Polar residues" evidence="13">
    <location>
        <begin position="149"/>
        <end position="159"/>
    </location>
</feature>
<dbReference type="WBParaSite" id="HNAJ_0000537901-mRNA-1">
    <property type="protein sequence ID" value="HNAJ_0000537901-mRNA-1"/>
    <property type="gene ID" value="HNAJ_0000537901"/>
</dbReference>
<protein>
    <recommendedName>
        <fullName evidence="4">Negative elongation factor E</fullName>
    </recommendedName>
</protein>
<keyword evidence="6" id="KW-0678">Repressor</keyword>
<dbReference type="Gene3D" id="3.30.70.330">
    <property type="match status" value="1"/>
</dbReference>
<accession>A0A0R3TE90</accession>
<evidence type="ECO:0000256" key="1">
    <source>
        <dbReference type="ARBA" id="ARBA00004123"/>
    </source>
</evidence>
<dbReference type="InterPro" id="IPR000504">
    <property type="entry name" value="RRM_dom"/>
</dbReference>
<evidence type="ECO:0000256" key="9">
    <source>
        <dbReference type="ARBA" id="ARBA00023163"/>
    </source>
</evidence>
<sequence>MIRSRDTGIYDEQYDDKSNDDEIFNSFMPPNCKELSEEEIALRTGLKQFKQAQKLLNDLREELAAKMTKPEIPVKAPRNTEKAKEKAMKLLKSGAISFDSGAERHVFKRKVKDLDVSESEGFQESNKTKKSNLYDNFVAGDRINPPKSSPVQRQQSIPFSENHRDSAGSRPSFSRNFNQSEFESGEDRRSKPISTLYVSFSDINESNVREIFEPYGPILNVRIDDKKGYGFVTLKSHEMAEKALKLDRTCFNNVRLRVNYARRQHHVRESNFEETADRQHSRGASGGKSFNRSQRRSRSRSPPTRSDSSSLPPNSSRNLISYSDLQMFHRLVLGRRNPLSYLLNGFRPVSTNTEPGTIDLFVAANRKKFYRTLGIFCLLQGAAWFAFGQYLFSRRKEKLTWEMMKADLNHINVLIANKLESLTPQTLKEIILRNKKTLSGLSDVNKEELNPEPVEKPVETIEAKVEKNMKEDLKEFSVKVRETFGVLEDSGTEIQNVDIKTRQIIPYICFIMSAFTFFLGGFIPCRVIRRISFSTKPSANTAVVLPEKLDPVVRVNTYGWFGVLPPRGKLFTTPISGMRVTAGRREEQRFINLIIGRHPFTFYLERSQAQFLLPEFFEHLTSTDDQQAKK</sequence>
<keyword evidence="7 11" id="KW-0694">RNA-binding</keyword>
<dbReference type="SUPFAM" id="SSF54928">
    <property type="entry name" value="RNA-binding domain, RBD"/>
    <property type="match status" value="1"/>
</dbReference>
<evidence type="ECO:0000256" key="12">
    <source>
        <dbReference type="SAM" id="Coils"/>
    </source>
</evidence>
<evidence type="ECO:0000256" key="5">
    <source>
        <dbReference type="ARBA" id="ARBA00022454"/>
    </source>
</evidence>
<comment type="similarity">
    <text evidence="3">Belongs to the RRM NELF-E family.</text>
</comment>
<feature type="compositionally biased region" description="Low complexity" evidence="13">
    <location>
        <begin position="300"/>
        <end position="317"/>
    </location>
</feature>
<keyword evidence="14" id="KW-1133">Transmembrane helix</keyword>
<organism evidence="18">
    <name type="scientific">Rodentolepis nana</name>
    <name type="common">Dwarf tapeworm</name>
    <name type="synonym">Hymenolepis nana</name>
    <dbReference type="NCBI Taxonomy" id="102285"/>
    <lineage>
        <taxon>Eukaryota</taxon>
        <taxon>Metazoa</taxon>
        <taxon>Spiralia</taxon>
        <taxon>Lophotrochozoa</taxon>
        <taxon>Platyhelminthes</taxon>
        <taxon>Cestoda</taxon>
        <taxon>Eucestoda</taxon>
        <taxon>Cyclophyllidea</taxon>
        <taxon>Hymenolepididae</taxon>
        <taxon>Rodentolepis</taxon>
    </lineage>
</organism>
<feature type="region of interest" description="Disordered" evidence="13">
    <location>
        <begin position="269"/>
        <end position="317"/>
    </location>
</feature>
<reference evidence="16 17" key="2">
    <citation type="submission" date="2018-11" db="EMBL/GenBank/DDBJ databases">
        <authorList>
            <consortium name="Pathogen Informatics"/>
        </authorList>
    </citation>
    <scope>NUCLEOTIDE SEQUENCE [LARGE SCALE GENOMIC DNA]</scope>
</reference>
<evidence type="ECO:0000256" key="7">
    <source>
        <dbReference type="ARBA" id="ARBA00022884"/>
    </source>
</evidence>
<evidence type="ECO:0000256" key="10">
    <source>
        <dbReference type="ARBA" id="ARBA00023242"/>
    </source>
</evidence>
<dbReference type="InterPro" id="IPR033102">
    <property type="entry name" value="NELFE"/>
</dbReference>
<keyword evidence="14" id="KW-0472">Membrane</keyword>
<dbReference type="PANTHER" id="PTHR17250:SF0">
    <property type="entry name" value="NEGATIVE ELONGATION FACTOR E"/>
    <property type="match status" value="1"/>
</dbReference>
<evidence type="ECO:0000256" key="4">
    <source>
        <dbReference type="ARBA" id="ARBA00014464"/>
    </source>
</evidence>
<keyword evidence="17" id="KW-1185">Reference proteome</keyword>
<evidence type="ECO:0000256" key="13">
    <source>
        <dbReference type="SAM" id="MobiDB-lite"/>
    </source>
</evidence>
<evidence type="ECO:0000259" key="15">
    <source>
        <dbReference type="PROSITE" id="PS50102"/>
    </source>
</evidence>
<dbReference type="EMBL" id="UZAE01004520">
    <property type="protein sequence ID" value="VDO01237.1"/>
    <property type="molecule type" value="Genomic_DNA"/>
</dbReference>
<evidence type="ECO:0000313" key="16">
    <source>
        <dbReference type="EMBL" id="VDO01237.1"/>
    </source>
</evidence>